<comment type="subcellular location">
    <subcellularLocation>
        <location evidence="1">Cell membrane</location>
        <topology evidence="1">Multi-pass membrane protein</topology>
    </subcellularLocation>
    <subcellularLocation>
        <location evidence="7">Membrane</location>
        <topology evidence="7">Multi-pass membrane protein</topology>
    </subcellularLocation>
</comment>
<evidence type="ECO:0000256" key="4">
    <source>
        <dbReference type="ARBA" id="ARBA00022692"/>
    </source>
</evidence>
<feature type="transmembrane region" description="Helical" evidence="8">
    <location>
        <begin position="46"/>
        <end position="66"/>
    </location>
</feature>
<dbReference type="InterPro" id="IPR050586">
    <property type="entry name" value="CPA3_Na-H_Antiporter_D"/>
</dbReference>
<feature type="transmembrane region" description="Helical" evidence="8">
    <location>
        <begin position="20"/>
        <end position="39"/>
    </location>
</feature>
<keyword evidence="6 8" id="KW-0472">Membrane</keyword>
<feature type="transmembrane region" description="Helical" evidence="8">
    <location>
        <begin position="216"/>
        <end position="241"/>
    </location>
</feature>
<evidence type="ECO:0000256" key="2">
    <source>
        <dbReference type="ARBA" id="ARBA00005346"/>
    </source>
</evidence>
<dbReference type="Proteomes" id="UP001645039">
    <property type="component" value="Unassembled WGS sequence"/>
</dbReference>
<evidence type="ECO:0000256" key="3">
    <source>
        <dbReference type="ARBA" id="ARBA00022475"/>
    </source>
</evidence>
<evidence type="ECO:0000259" key="9">
    <source>
        <dbReference type="Pfam" id="PF00361"/>
    </source>
</evidence>
<feature type="transmembrane region" description="Helical" evidence="8">
    <location>
        <begin position="464"/>
        <end position="486"/>
    </location>
</feature>
<comment type="caution">
    <text evidence="10">The sequence shown here is derived from an EMBL/GenBank/DDBJ whole genome shotgun (WGS) entry which is preliminary data.</text>
</comment>
<comment type="similarity">
    <text evidence="2">Belongs to the CPA3 antiporters (TC 2.A.63) subunit D family.</text>
</comment>
<organism evidence="10 11">
    <name type="scientific">Halomonas casei</name>
    <dbReference type="NCBI Taxonomy" id="2742613"/>
    <lineage>
        <taxon>Bacteria</taxon>
        <taxon>Pseudomonadati</taxon>
        <taxon>Pseudomonadota</taxon>
        <taxon>Gammaproteobacteria</taxon>
        <taxon>Oceanospirillales</taxon>
        <taxon>Halomonadaceae</taxon>
        <taxon>Halomonas</taxon>
    </lineage>
</organism>
<evidence type="ECO:0000313" key="11">
    <source>
        <dbReference type="Proteomes" id="UP001645039"/>
    </source>
</evidence>
<feature type="transmembrane region" description="Helical" evidence="8">
    <location>
        <begin position="281"/>
        <end position="302"/>
    </location>
</feature>
<protein>
    <submittedName>
        <fullName evidence="10">NADH-ubiquinone oxidoreductase</fullName>
    </submittedName>
</protein>
<feature type="transmembrane region" description="Helical" evidence="8">
    <location>
        <begin position="309"/>
        <end position="330"/>
    </location>
</feature>
<dbReference type="Pfam" id="PF00361">
    <property type="entry name" value="Proton_antipo_M"/>
    <property type="match status" value="1"/>
</dbReference>
<keyword evidence="4 7" id="KW-0812">Transmembrane</keyword>
<accession>A0ABR9EYV2</accession>
<keyword evidence="11" id="KW-1185">Reference proteome</keyword>
<name>A0ABR9EYV2_9GAMM</name>
<proteinExistence type="inferred from homology"/>
<sequence>MIWRFGLFDSTFTPLATTHWALLTVLCLPLLMGLLAALFPPKRAWPVLLASAPIVAAGLMLLFAFNDAGLLRWQWAVADIQLSLRLNGLSVLLLLTTQWIGVAAALYTPGYLRLSDPGPMARWLWPLMGTLISALSLMWLATDLLTLYVALELMGLAAVGMLLLSGKAAALKAGMRYLLLALVGSLTYLLGVALILGHWGRLDLQGLAEIIEPGPVAWFAAALVGAGLALKAALFPLHAWLSPVHENAWTPVSALHAGLVIKASLFMLVLLWSILLPDAFYAPRVIAWLGMLAIVWGGLLAWRTDSLKTLVASSTVAQLGYLMVIFPLLLGADVAPLPRALAWEGFWLQLMGHAFAKAAMFMAAGNLILATGESTLKGLAGTSRRLPLSLLVFGIASITLMGLPPSAGFTAKWLLFEAMIITQQWWAVAALLVGTLLTAAYIFRMFRYSFDESAPRQRYQPLAPGMDLIALTLALAAFALGLFAHYPLGLMHGGGV</sequence>
<evidence type="ECO:0000256" key="6">
    <source>
        <dbReference type="ARBA" id="ARBA00023136"/>
    </source>
</evidence>
<evidence type="ECO:0000313" key="10">
    <source>
        <dbReference type="EMBL" id="MBE0399402.1"/>
    </source>
</evidence>
<feature type="transmembrane region" description="Helical" evidence="8">
    <location>
        <begin position="86"/>
        <end position="108"/>
    </location>
</feature>
<feature type="transmembrane region" description="Helical" evidence="8">
    <location>
        <begin position="120"/>
        <end position="141"/>
    </location>
</feature>
<feature type="transmembrane region" description="Helical" evidence="8">
    <location>
        <begin position="350"/>
        <end position="369"/>
    </location>
</feature>
<keyword evidence="3" id="KW-1003">Cell membrane</keyword>
<feature type="transmembrane region" description="Helical" evidence="8">
    <location>
        <begin position="147"/>
        <end position="165"/>
    </location>
</feature>
<reference evidence="10 11" key="1">
    <citation type="submission" date="2020-07" db="EMBL/GenBank/DDBJ databases">
        <title>Halophilic bacteria isolated from french cheeses.</title>
        <authorList>
            <person name="Kothe C.I."/>
            <person name="Farah-Kraiem B."/>
            <person name="Renault P."/>
            <person name="Dridi B."/>
        </authorList>
    </citation>
    <scope>NUCLEOTIDE SEQUENCE [LARGE SCALE GENOMIC DNA]</scope>
    <source>
        <strain evidence="10 11">FME1</strain>
    </source>
</reference>
<dbReference type="PANTHER" id="PTHR42703:SF1">
    <property type="entry name" value="NA(+)_H(+) ANTIPORTER SUBUNIT D1"/>
    <property type="match status" value="1"/>
</dbReference>
<feature type="transmembrane region" description="Helical" evidence="8">
    <location>
        <begin position="177"/>
        <end position="196"/>
    </location>
</feature>
<feature type="transmembrane region" description="Helical" evidence="8">
    <location>
        <begin position="253"/>
        <end position="275"/>
    </location>
</feature>
<evidence type="ECO:0000256" key="8">
    <source>
        <dbReference type="SAM" id="Phobius"/>
    </source>
</evidence>
<feature type="domain" description="NADH:quinone oxidoreductase/Mrp antiporter transmembrane" evidence="9">
    <location>
        <begin position="141"/>
        <end position="438"/>
    </location>
</feature>
<dbReference type="EMBL" id="RRZD01000003">
    <property type="protein sequence ID" value="MBE0399402.1"/>
    <property type="molecule type" value="Genomic_DNA"/>
</dbReference>
<evidence type="ECO:0000256" key="5">
    <source>
        <dbReference type="ARBA" id="ARBA00022989"/>
    </source>
</evidence>
<dbReference type="InterPro" id="IPR001750">
    <property type="entry name" value="ND/Mrp_TM"/>
</dbReference>
<gene>
    <name evidence="10" type="ORF">EI168_04665</name>
</gene>
<dbReference type="PANTHER" id="PTHR42703">
    <property type="entry name" value="NADH DEHYDROGENASE"/>
    <property type="match status" value="1"/>
</dbReference>
<evidence type="ECO:0000256" key="1">
    <source>
        <dbReference type="ARBA" id="ARBA00004651"/>
    </source>
</evidence>
<evidence type="ECO:0000256" key="7">
    <source>
        <dbReference type="RuleBase" id="RU000320"/>
    </source>
</evidence>
<keyword evidence="5 8" id="KW-1133">Transmembrane helix</keyword>
<feature type="transmembrane region" description="Helical" evidence="8">
    <location>
        <begin position="423"/>
        <end position="443"/>
    </location>
</feature>
<feature type="transmembrane region" description="Helical" evidence="8">
    <location>
        <begin position="390"/>
        <end position="411"/>
    </location>
</feature>
<dbReference type="PRINTS" id="PR01434">
    <property type="entry name" value="NADHDHGNASE5"/>
</dbReference>
<dbReference type="RefSeq" id="WP_096278665.1">
    <property type="nucleotide sequence ID" value="NZ_CBCSBM010000013.1"/>
</dbReference>